<accession>A0A914QEP0</accession>
<dbReference type="WBParaSite" id="PDA_v2.g27861.t1">
    <property type="protein sequence ID" value="PDA_v2.g27861.t1"/>
    <property type="gene ID" value="PDA_v2.g27861"/>
</dbReference>
<dbReference type="GO" id="GO:0015293">
    <property type="term" value="F:symporter activity"/>
    <property type="evidence" value="ECO:0007669"/>
    <property type="project" value="TreeGrafter"/>
</dbReference>
<evidence type="ECO:0000256" key="1">
    <source>
        <dbReference type="ARBA" id="ARBA00004651"/>
    </source>
</evidence>
<dbReference type="InterPro" id="IPR051163">
    <property type="entry name" value="Sodium:Solute_Symporter_SSF"/>
</dbReference>
<comment type="similarity">
    <text evidence="2 11">Belongs to the sodium:solute symporter (SSF) (TC 2.A.21) family.</text>
</comment>
<proteinExistence type="inferred from homology"/>
<dbReference type="Gene3D" id="1.20.1730.10">
    <property type="entry name" value="Sodium/glucose cotransporter"/>
    <property type="match status" value="1"/>
</dbReference>
<keyword evidence="6 12" id="KW-1133">Transmembrane helix</keyword>
<evidence type="ECO:0000256" key="11">
    <source>
        <dbReference type="RuleBase" id="RU362091"/>
    </source>
</evidence>
<dbReference type="Pfam" id="PF00474">
    <property type="entry name" value="SSF"/>
    <property type="match status" value="1"/>
</dbReference>
<evidence type="ECO:0000313" key="13">
    <source>
        <dbReference type="Proteomes" id="UP000887578"/>
    </source>
</evidence>
<evidence type="ECO:0000256" key="9">
    <source>
        <dbReference type="ARBA" id="ARBA00023136"/>
    </source>
</evidence>
<comment type="subcellular location">
    <subcellularLocation>
        <location evidence="1">Cell membrane</location>
        <topology evidence="1">Multi-pass membrane protein</topology>
    </subcellularLocation>
</comment>
<keyword evidence="8" id="KW-0406">Ion transport</keyword>
<keyword evidence="7" id="KW-0915">Sodium</keyword>
<evidence type="ECO:0000313" key="14">
    <source>
        <dbReference type="WBParaSite" id="PDA_v2.g27861.t1"/>
    </source>
</evidence>
<dbReference type="PROSITE" id="PS50283">
    <property type="entry name" value="NA_SOLUT_SYMP_3"/>
    <property type="match status" value="1"/>
</dbReference>
<dbReference type="AlphaFoldDB" id="A0A914QEP0"/>
<feature type="transmembrane region" description="Helical" evidence="12">
    <location>
        <begin position="232"/>
        <end position="253"/>
    </location>
</feature>
<name>A0A914QEP0_9BILA</name>
<evidence type="ECO:0000256" key="6">
    <source>
        <dbReference type="ARBA" id="ARBA00022989"/>
    </source>
</evidence>
<keyword evidence="4" id="KW-1003">Cell membrane</keyword>
<keyword evidence="3" id="KW-0813">Transport</keyword>
<dbReference type="Proteomes" id="UP000887578">
    <property type="component" value="Unplaced"/>
</dbReference>
<feature type="transmembrane region" description="Helical" evidence="12">
    <location>
        <begin position="142"/>
        <end position="162"/>
    </location>
</feature>
<keyword evidence="5 12" id="KW-0812">Transmembrane</keyword>
<sequence length="308" mass="33881">MIGYFHGCDPVGTGEIENMDQMSILMAGRILAIIPGLPGLFLSSLFSSTLSTTSSGSNSMTAVIWEDFLKQKYNGMDESKKARLMKVITCIIGIASTLLAFACDYMGGIFNAATTTLGAAAGPLVGLFFLGIFSERANKNGAFAGLAVSSFLMLILSVSNNIEKPYSRYVLPLVQNASNPTCRVFNSSSSRHSEVHISSLKHHLDPHPHLLHRPDWHYGDPSTTLFARTSPFVYAAIGVTVVCIVGYIVSLLFPQKLSEGKRRFAKGCTYSGLHLDVDKETYREMEMLEKNKNKFIAKDEQLFKFDHD</sequence>
<evidence type="ECO:0000256" key="12">
    <source>
        <dbReference type="SAM" id="Phobius"/>
    </source>
</evidence>
<feature type="transmembrane region" description="Helical" evidence="12">
    <location>
        <begin position="108"/>
        <end position="130"/>
    </location>
</feature>
<keyword evidence="13" id="KW-1185">Reference proteome</keyword>
<evidence type="ECO:0000256" key="3">
    <source>
        <dbReference type="ARBA" id="ARBA00022448"/>
    </source>
</evidence>
<evidence type="ECO:0000256" key="10">
    <source>
        <dbReference type="ARBA" id="ARBA00023201"/>
    </source>
</evidence>
<keyword evidence="9 12" id="KW-0472">Membrane</keyword>
<feature type="transmembrane region" description="Helical" evidence="12">
    <location>
        <begin position="84"/>
        <end position="102"/>
    </location>
</feature>
<dbReference type="PANTHER" id="PTHR42985:SF40">
    <property type="entry name" value="LD47995P-RELATED"/>
    <property type="match status" value="1"/>
</dbReference>
<dbReference type="GO" id="GO:0005886">
    <property type="term" value="C:plasma membrane"/>
    <property type="evidence" value="ECO:0007669"/>
    <property type="project" value="UniProtKB-SubCell"/>
</dbReference>
<dbReference type="InterPro" id="IPR001734">
    <property type="entry name" value="Na/solute_symporter"/>
</dbReference>
<evidence type="ECO:0000256" key="2">
    <source>
        <dbReference type="ARBA" id="ARBA00006434"/>
    </source>
</evidence>
<dbReference type="PANTHER" id="PTHR42985">
    <property type="entry name" value="SODIUM-COUPLED MONOCARBOXYLATE TRANSPORTER"/>
    <property type="match status" value="1"/>
</dbReference>
<dbReference type="InterPro" id="IPR038377">
    <property type="entry name" value="Na/Glc_symporter_sf"/>
</dbReference>
<evidence type="ECO:0000256" key="8">
    <source>
        <dbReference type="ARBA" id="ARBA00023065"/>
    </source>
</evidence>
<evidence type="ECO:0000256" key="7">
    <source>
        <dbReference type="ARBA" id="ARBA00023053"/>
    </source>
</evidence>
<keyword evidence="10" id="KW-0739">Sodium transport</keyword>
<evidence type="ECO:0000256" key="4">
    <source>
        <dbReference type="ARBA" id="ARBA00022475"/>
    </source>
</evidence>
<evidence type="ECO:0000256" key="5">
    <source>
        <dbReference type="ARBA" id="ARBA00022692"/>
    </source>
</evidence>
<dbReference type="GO" id="GO:0006814">
    <property type="term" value="P:sodium ion transport"/>
    <property type="evidence" value="ECO:0007669"/>
    <property type="project" value="UniProtKB-KW"/>
</dbReference>
<reference evidence="14" key="1">
    <citation type="submission" date="2022-11" db="UniProtKB">
        <authorList>
            <consortium name="WormBaseParasite"/>
        </authorList>
    </citation>
    <scope>IDENTIFICATION</scope>
</reference>
<protein>
    <submittedName>
        <fullName evidence="14">Uncharacterized protein</fullName>
    </submittedName>
</protein>
<organism evidence="13 14">
    <name type="scientific">Panagrolaimus davidi</name>
    <dbReference type="NCBI Taxonomy" id="227884"/>
    <lineage>
        <taxon>Eukaryota</taxon>
        <taxon>Metazoa</taxon>
        <taxon>Ecdysozoa</taxon>
        <taxon>Nematoda</taxon>
        <taxon>Chromadorea</taxon>
        <taxon>Rhabditida</taxon>
        <taxon>Tylenchina</taxon>
        <taxon>Panagrolaimomorpha</taxon>
        <taxon>Panagrolaimoidea</taxon>
        <taxon>Panagrolaimidae</taxon>
        <taxon>Panagrolaimus</taxon>
    </lineage>
</organism>
<feature type="transmembrane region" description="Helical" evidence="12">
    <location>
        <begin position="24"/>
        <end position="46"/>
    </location>
</feature>